<gene>
    <name evidence="5" type="ORF">IFM89_022016</name>
</gene>
<keyword evidence="2 4" id="KW-0472">Membrane</keyword>
<dbReference type="Proteomes" id="UP000631114">
    <property type="component" value="Unassembled WGS sequence"/>
</dbReference>
<feature type="compositionally biased region" description="Pro residues" evidence="3">
    <location>
        <begin position="1"/>
        <end position="10"/>
    </location>
</feature>
<dbReference type="PANTHER" id="PTHR31234">
    <property type="entry name" value="LATE EMBRYOGENESIS ABUNDANT (LEA) HYDROXYPROLINE-RICH GLYCOPROTEIN FAMILY"/>
    <property type="match status" value="1"/>
</dbReference>
<evidence type="ECO:0000313" key="5">
    <source>
        <dbReference type="EMBL" id="KAF9610346.1"/>
    </source>
</evidence>
<dbReference type="OrthoDB" id="996955at2759"/>
<dbReference type="EMBL" id="JADFTS010000004">
    <property type="protein sequence ID" value="KAF9610346.1"/>
    <property type="molecule type" value="Genomic_DNA"/>
</dbReference>
<accession>A0A835M4F0</accession>
<evidence type="ECO:0000256" key="3">
    <source>
        <dbReference type="SAM" id="MobiDB-lite"/>
    </source>
</evidence>
<evidence type="ECO:0008006" key="7">
    <source>
        <dbReference type="Google" id="ProtNLM"/>
    </source>
</evidence>
<organism evidence="5 6">
    <name type="scientific">Coptis chinensis</name>
    <dbReference type="NCBI Taxonomy" id="261450"/>
    <lineage>
        <taxon>Eukaryota</taxon>
        <taxon>Viridiplantae</taxon>
        <taxon>Streptophyta</taxon>
        <taxon>Embryophyta</taxon>
        <taxon>Tracheophyta</taxon>
        <taxon>Spermatophyta</taxon>
        <taxon>Magnoliopsida</taxon>
        <taxon>Ranunculales</taxon>
        <taxon>Ranunculaceae</taxon>
        <taxon>Coptidoideae</taxon>
        <taxon>Coptis</taxon>
    </lineage>
</organism>
<feature type="transmembrane region" description="Helical" evidence="4">
    <location>
        <begin position="105"/>
        <end position="127"/>
    </location>
</feature>
<comment type="subcellular location">
    <subcellularLocation>
        <location evidence="1">Membrane</location>
    </subcellularLocation>
</comment>
<comment type="caution">
    <text evidence="5">The sequence shown here is derived from an EMBL/GenBank/DDBJ whole genome shotgun (WGS) entry which is preliminary data.</text>
</comment>
<feature type="region of interest" description="Disordered" evidence="3">
    <location>
        <begin position="1"/>
        <end position="42"/>
    </location>
</feature>
<name>A0A835M4F0_9MAGN</name>
<keyword evidence="4" id="KW-1133">Transmembrane helix</keyword>
<dbReference type="AlphaFoldDB" id="A0A835M4F0"/>
<proteinExistence type="predicted"/>
<dbReference type="GO" id="GO:0005886">
    <property type="term" value="C:plasma membrane"/>
    <property type="evidence" value="ECO:0007669"/>
    <property type="project" value="TreeGrafter"/>
</dbReference>
<keyword evidence="4" id="KW-0812">Transmembrane</keyword>
<evidence type="ECO:0000256" key="2">
    <source>
        <dbReference type="ARBA" id="ARBA00023136"/>
    </source>
</evidence>
<dbReference type="PANTHER" id="PTHR31234:SF68">
    <property type="entry name" value="EXPRESSED PROTEIN"/>
    <property type="match status" value="1"/>
</dbReference>
<evidence type="ECO:0000313" key="6">
    <source>
        <dbReference type="Proteomes" id="UP000631114"/>
    </source>
</evidence>
<dbReference type="GO" id="GO:0098542">
    <property type="term" value="P:defense response to other organism"/>
    <property type="evidence" value="ECO:0007669"/>
    <property type="project" value="InterPro"/>
</dbReference>
<protein>
    <recommendedName>
        <fullName evidence="7">Late embryogenesis abundant protein LEA-2 subgroup domain-containing protein</fullName>
    </recommendedName>
</protein>
<evidence type="ECO:0000256" key="4">
    <source>
        <dbReference type="SAM" id="Phobius"/>
    </source>
</evidence>
<sequence length="282" mass="31838">MEERVSPPPKAKYEPPLFPSPSVYATDEPPLAPLPRRYVKDEPQLDEGNESQFLPTHDSQAGTYVVQVPRVQIYRVPPPENAILAERYRKPTQERRLCSSCFTKCFLLTLMIALVLIICGAIFYLVLRPQNPTFSIERVIVKNTHSKRQNRLEFYITLKADNPNAQMSIDYQIGGSTSLFYKKKEIAAGETASLHQDSKELKDFDLVLTGPSTKLPSEIEKSVSGLGKNRNIPLSLTVSIPMKLELGFIKLWSTKIAIECNMQVNRLSKGTRILDQKCDAKV</sequence>
<keyword evidence="6" id="KW-1185">Reference proteome</keyword>
<reference evidence="5 6" key="1">
    <citation type="submission" date="2020-10" db="EMBL/GenBank/DDBJ databases">
        <title>The Coptis chinensis genome and diversification of protoberbering-type alkaloids.</title>
        <authorList>
            <person name="Wang B."/>
            <person name="Shu S."/>
            <person name="Song C."/>
            <person name="Liu Y."/>
        </authorList>
    </citation>
    <scope>NUCLEOTIDE SEQUENCE [LARGE SCALE GENOMIC DNA]</scope>
    <source>
        <strain evidence="5">HL-2020</strain>
        <tissue evidence="5">Leaf</tissue>
    </source>
</reference>
<evidence type="ECO:0000256" key="1">
    <source>
        <dbReference type="ARBA" id="ARBA00004370"/>
    </source>
</evidence>
<dbReference type="InterPro" id="IPR044839">
    <property type="entry name" value="NDR1-like"/>
</dbReference>